<sequence>MVTDGEGRIVAAALERGTAASDVAQAAGIHASQLFRWRQQLCESGPDRSAAESAPAFAAVTVATDPTATAQMPALPPPASDGVVEIELAGGARMRISRAVYPAMASALITALVRGRGGRADDPGSDRHAGVAGDRPHRHAEGLRRASSRPTRRQVPEGDPVEDALRHNLQGLDERLNPVQNWFAPPDPGIQHLASTSAPRAPSRHYYVRGCLTCCFQDAVCGTANSYGHNPCAALLKCGRTR</sequence>
<dbReference type="InterPro" id="IPR002514">
    <property type="entry name" value="Transposase_8"/>
</dbReference>
<comment type="caution">
    <text evidence="2">The sequence shown here is derived from an EMBL/GenBank/DDBJ whole genome shotgun (WGS) entry which is preliminary data.</text>
</comment>
<gene>
    <name evidence="2" type="ORF">CH341_01085</name>
</gene>
<accession>A0A327L4S5</accession>
<reference evidence="2 3" key="1">
    <citation type="submission" date="2017-07" db="EMBL/GenBank/DDBJ databases">
        <title>Draft Genome Sequences of Select Purple Nonsulfur Bacteria.</title>
        <authorList>
            <person name="Lasarre B."/>
            <person name="Mckinlay J.B."/>
        </authorList>
    </citation>
    <scope>NUCLEOTIDE SEQUENCE [LARGE SCALE GENOMIC DNA]</scope>
    <source>
        <strain evidence="2 3">DSM 5909</strain>
    </source>
</reference>
<dbReference type="GO" id="GO:0043565">
    <property type="term" value="F:sequence-specific DNA binding"/>
    <property type="evidence" value="ECO:0007669"/>
    <property type="project" value="InterPro"/>
</dbReference>
<keyword evidence="3" id="KW-1185">Reference proteome</keyword>
<evidence type="ECO:0008006" key="4">
    <source>
        <dbReference type="Google" id="ProtNLM"/>
    </source>
</evidence>
<proteinExistence type="predicted"/>
<dbReference type="GO" id="GO:0006313">
    <property type="term" value="P:DNA transposition"/>
    <property type="evidence" value="ECO:0007669"/>
    <property type="project" value="InterPro"/>
</dbReference>
<dbReference type="SUPFAM" id="SSF48295">
    <property type="entry name" value="TrpR-like"/>
    <property type="match status" value="1"/>
</dbReference>
<organism evidence="2 3">
    <name type="scientific">Rhodoplanes roseus</name>
    <dbReference type="NCBI Taxonomy" id="29409"/>
    <lineage>
        <taxon>Bacteria</taxon>
        <taxon>Pseudomonadati</taxon>
        <taxon>Pseudomonadota</taxon>
        <taxon>Alphaproteobacteria</taxon>
        <taxon>Hyphomicrobiales</taxon>
        <taxon>Nitrobacteraceae</taxon>
        <taxon>Rhodoplanes</taxon>
    </lineage>
</organism>
<dbReference type="EMBL" id="NPEX01000004">
    <property type="protein sequence ID" value="RAI45939.1"/>
    <property type="molecule type" value="Genomic_DNA"/>
</dbReference>
<evidence type="ECO:0000313" key="2">
    <source>
        <dbReference type="EMBL" id="RAI45939.1"/>
    </source>
</evidence>
<dbReference type="InterPro" id="IPR010921">
    <property type="entry name" value="Trp_repressor/repl_initiator"/>
</dbReference>
<feature type="compositionally biased region" description="Basic and acidic residues" evidence="1">
    <location>
        <begin position="118"/>
        <end position="129"/>
    </location>
</feature>
<name>A0A327L4S5_9BRAD</name>
<dbReference type="Proteomes" id="UP000249130">
    <property type="component" value="Unassembled WGS sequence"/>
</dbReference>
<evidence type="ECO:0000256" key="1">
    <source>
        <dbReference type="SAM" id="MobiDB-lite"/>
    </source>
</evidence>
<feature type="region of interest" description="Disordered" evidence="1">
    <location>
        <begin position="116"/>
        <end position="159"/>
    </location>
</feature>
<dbReference type="AlphaFoldDB" id="A0A327L4S5"/>
<dbReference type="NCBIfam" id="NF047595">
    <property type="entry name" value="IS66_ISRel24_TnpA"/>
    <property type="match status" value="1"/>
</dbReference>
<evidence type="ECO:0000313" key="3">
    <source>
        <dbReference type="Proteomes" id="UP000249130"/>
    </source>
</evidence>
<dbReference type="Pfam" id="PF01527">
    <property type="entry name" value="HTH_Tnp_1"/>
    <property type="match status" value="1"/>
</dbReference>
<dbReference type="GO" id="GO:0004803">
    <property type="term" value="F:transposase activity"/>
    <property type="evidence" value="ECO:0007669"/>
    <property type="project" value="InterPro"/>
</dbReference>
<protein>
    <recommendedName>
        <fullName evidence="4">Transposase</fullName>
    </recommendedName>
</protein>